<feature type="compositionally biased region" description="Polar residues" evidence="1">
    <location>
        <begin position="69"/>
        <end position="81"/>
    </location>
</feature>
<dbReference type="EMBL" id="CAADRP010001596">
    <property type="protein sequence ID" value="VFU44077.1"/>
    <property type="molecule type" value="Genomic_DNA"/>
</dbReference>
<evidence type="ECO:0000313" key="3">
    <source>
        <dbReference type="EMBL" id="VFU44077.1"/>
    </source>
</evidence>
<reference evidence="3" key="1">
    <citation type="submission" date="2019-03" db="EMBL/GenBank/DDBJ databases">
        <authorList>
            <person name="Mank J."/>
            <person name="Almeida P."/>
        </authorList>
    </citation>
    <scope>NUCLEOTIDE SEQUENCE</scope>
    <source>
        <strain evidence="3">78183</strain>
    </source>
</reference>
<sequence length="135" mass="15038">MAIVTALCVCLSVMLITPFAATQIQEEQSSHQQAANDVKIEFSVPTLPRKLRLVDQEVAVKSYAAQGLTSLNKPKGDSTSGKPYHGEQNEVYGRRPAGKWRRWVTGTDTHHVFTMDYAPVRRRRPIHNKSLPAGP</sequence>
<evidence type="ECO:0008006" key="4">
    <source>
        <dbReference type="Google" id="ProtNLM"/>
    </source>
</evidence>
<name>A0A6N2LT49_SALVM</name>
<evidence type="ECO:0000256" key="1">
    <source>
        <dbReference type="SAM" id="MobiDB-lite"/>
    </source>
</evidence>
<feature type="region of interest" description="Disordered" evidence="1">
    <location>
        <begin position="69"/>
        <end position="92"/>
    </location>
</feature>
<feature type="chain" id="PRO_5026656195" description="AP2/ERF domain-containing protein" evidence="2">
    <location>
        <begin position="22"/>
        <end position="135"/>
    </location>
</feature>
<dbReference type="AlphaFoldDB" id="A0A6N2LT49"/>
<gene>
    <name evidence="3" type="ORF">SVIM_LOCUS268889</name>
</gene>
<evidence type="ECO:0000256" key="2">
    <source>
        <dbReference type="SAM" id="SignalP"/>
    </source>
</evidence>
<proteinExistence type="predicted"/>
<feature type="signal peptide" evidence="2">
    <location>
        <begin position="1"/>
        <end position="21"/>
    </location>
</feature>
<protein>
    <recommendedName>
        <fullName evidence="4">AP2/ERF domain-containing protein</fullName>
    </recommendedName>
</protein>
<organism evidence="3">
    <name type="scientific">Salix viminalis</name>
    <name type="common">Common osier</name>
    <name type="synonym">Basket willow</name>
    <dbReference type="NCBI Taxonomy" id="40686"/>
    <lineage>
        <taxon>Eukaryota</taxon>
        <taxon>Viridiplantae</taxon>
        <taxon>Streptophyta</taxon>
        <taxon>Embryophyta</taxon>
        <taxon>Tracheophyta</taxon>
        <taxon>Spermatophyta</taxon>
        <taxon>Magnoliopsida</taxon>
        <taxon>eudicotyledons</taxon>
        <taxon>Gunneridae</taxon>
        <taxon>Pentapetalae</taxon>
        <taxon>rosids</taxon>
        <taxon>fabids</taxon>
        <taxon>Malpighiales</taxon>
        <taxon>Salicaceae</taxon>
        <taxon>Saliceae</taxon>
        <taxon>Salix</taxon>
    </lineage>
</organism>
<keyword evidence="2" id="KW-0732">Signal</keyword>
<accession>A0A6N2LT49</accession>